<dbReference type="HOGENOM" id="CLU_087838_0_0_9"/>
<accession>R8MFI0</accession>
<keyword evidence="1" id="KW-0175">Coiled coil</keyword>
<evidence type="ECO:0000256" key="1">
    <source>
        <dbReference type="SAM" id="Coils"/>
    </source>
</evidence>
<reference evidence="3" key="1">
    <citation type="submission" date="2012-12" db="EMBL/GenBank/DDBJ databases">
        <title>The genome sequence of Bacillus cereus VD146.</title>
        <authorList>
            <consortium name="The Broad Institute Genome Sequencing Platform"/>
            <consortium name="The Broad Institute Genome Sequencing Center for Infectious Disease"/>
            <person name="Feldgarden M."/>
            <person name="Van der Auwera G.A."/>
            <person name="Mahillon J."/>
            <person name="Duprez V."/>
            <person name="Timmery S."/>
            <person name="Mattelet C."/>
            <person name="Dierick K."/>
            <person name="Sun M."/>
            <person name="Yu Z."/>
            <person name="Zhu L."/>
            <person name="Hu X."/>
            <person name="Shank E.B."/>
            <person name="Swiecicka I."/>
            <person name="Hansen B.M."/>
            <person name="Andrup L."/>
            <person name="Walker B."/>
            <person name="Young S.K."/>
            <person name="Zeng Q."/>
            <person name="Gargeya S."/>
            <person name="Fitzgerald M."/>
            <person name="Haas B."/>
            <person name="Abouelleil A."/>
            <person name="Alvarado L."/>
            <person name="Arachchi H.M."/>
            <person name="Berlin A.M."/>
            <person name="Chapman S.B."/>
            <person name="Dewar J."/>
            <person name="Goldberg J."/>
            <person name="Griggs A."/>
            <person name="Gujja S."/>
            <person name="Hansen M."/>
            <person name="Howarth C."/>
            <person name="Imamovic A."/>
            <person name="Larimer J."/>
            <person name="McCowan C."/>
            <person name="Murphy C."/>
            <person name="Neiman D."/>
            <person name="Pearson M."/>
            <person name="Priest M."/>
            <person name="Roberts A."/>
            <person name="Saif S."/>
            <person name="Shea T."/>
            <person name="Sisk P."/>
            <person name="Sykes S."/>
            <person name="Wortman J."/>
            <person name="Nusbaum C."/>
            <person name="Birren B."/>
        </authorList>
    </citation>
    <scope>NUCLEOTIDE SEQUENCE [LARGE SCALE GENOMIC DNA]</scope>
    <source>
        <strain evidence="3">VD146</strain>
    </source>
</reference>
<dbReference type="Proteomes" id="UP000014020">
    <property type="component" value="Unassembled WGS sequence"/>
</dbReference>
<evidence type="ECO:0000313" key="2">
    <source>
        <dbReference type="EMBL" id="EOP32809.1"/>
    </source>
</evidence>
<dbReference type="AlphaFoldDB" id="R8MFI0"/>
<comment type="caution">
    <text evidence="2">The sequence shown here is derived from an EMBL/GenBank/DDBJ whole genome shotgun (WGS) entry which is preliminary data.</text>
</comment>
<proteinExistence type="predicted"/>
<gene>
    <name evidence="2" type="ORF">IK1_05982</name>
</gene>
<dbReference type="EMBL" id="AHFE01000070">
    <property type="protein sequence ID" value="EOP32809.1"/>
    <property type="molecule type" value="Genomic_DNA"/>
</dbReference>
<dbReference type="RefSeq" id="WP_016121186.1">
    <property type="nucleotide sequence ID" value="NZ_KB976679.1"/>
</dbReference>
<evidence type="ECO:0000313" key="3">
    <source>
        <dbReference type="Proteomes" id="UP000014020"/>
    </source>
</evidence>
<name>R8MFI0_BACCX</name>
<protein>
    <submittedName>
        <fullName evidence="2">Uncharacterized protein</fullName>
    </submittedName>
</protein>
<dbReference type="PATRIC" id="fig|1053236.3.peg.6107"/>
<organism evidence="2 3">
    <name type="scientific">Bacillus cereus (strain VD146)</name>
    <dbReference type="NCBI Taxonomy" id="1053236"/>
    <lineage>
        <taxon>Bacteria</taxon>
        <taxon>Bacillati</taxon>
        <taxon>Bacillota</taxon>
        <taxon>Bacilli</taxon>
        <taxon>Bacillales</taxon>
        <taxon>Bacillaceae</taxon>
        <taxon>Bacillus</taxon>
        <taxon>Bacillus cereus group</taxon>
    </lineage>
</organism>
<feature type="coiled-coil region" evidence="1">
    <location>
        <begin position="199"/>
        <end position="226"/>
    </location>
</feature>
<sequence>MNQEITLTEIDYKKLSLNFRRVASRFLKTNYSEADDNLERFLLFIEESPVIFKFIQENNTVNYDIKDVIKSRGYRDKYKLPVRASEEIAFIYQLLKYVFLNEIKYWDIITMGYRSGKKVQDTVDNFNQQVVKPLIDHIVTYLGEMAIDMGLDKKSGAQYNFNEFRGQWNHAEGDASITANQTYNESNTEGLKEISQKFIEELLKDKNDLEIDKEETTEFLEAAIEEVESEKPKKFIIKTAIEKVKNVTELATAGTALYTLGEQLLTLFQQFI</sequence>